<organism evidence="1 2">
    <name type="scientific">Kribbella pittospori</name>
    <dbReference type="NCBI Taxonomy" id="722689"/>
    <lineage>
        <taxon>Bacteria</taxon>
        <taxon>Bacillati</taxon>
        <taxon>Actinomycetota</taxon>
        <taxon>Actinomycetes</taxon>
        <taxon>Propionibacteriales</taxon>
        <taxon>Kribbellaceae</taxon>
        <taxon>Kribbella</taxon>
    </lineage>
</organism>
<protein>
    <submittedName>
        <fullName evidence="1">Uncharacterized protein</fullName>
    </submittedName>
</protein>
<evidence type="ECO:0000313" key="2">
    <source>
        <dbReference type="Proteomes" id="UP000291144"/>
    </source>
</evidence>
<dbReference type="EMBL" id="SJKB01000006">
    <property type="protein sequence ID" value="TCC60516.1"/>
    <property type="molecule type" value="Genomic_DNA"/>
</dbReference>
<dbReference type="AlphaFoldDB" id="A0A4R0KNN2"/>
<sequence length="61" mass="6892">MGDQTCMRCGEQVESSRDDYEVFERMHWDCFHYAYEHDLNGEVPESADCGQPGCPSAVSEG</sequence>
<dbReference type="OrthoDB" id="7064175at2"/>
<dbReference type="RefSeq" id="WP_131359297.1">
    <property type="nucleotide sequence ID" value="NZ_SJKB01000006.1"/>
</dbReference>
<gene>
    <name evidence="1" type="ORF">E0H73_21545</name>
</gene>
<dbReference type="Proteomes" id="UP000291144">
    <property type="component" value="Unassembled WGS sequence"/>
</dbReference>
<accession>A0A4R0KNN2</accession>
<proteinExistence type="predicted"/>
<name>A0A4R0KNN2_9ACTN</name>
<reference evidence="1 2" key="1">
    <citation type="submission" date="2019-02" db="EMBL/GenBank/DDBJ databases">
        <title>Kribbella capetownensis sp. nov. and Kribbella speibonae sp. nov., isolated from soil.</title>
        <authorList>
            <person name="Curtis S.M."/>
            <person name="Norton I."/>
            <person name="Everest G.J."/>
            <person name="Meyers P.R."/>
        </authorList>
    </citation>
    <scope>NUCLEOTIDE SEQUENCE [LARGE SCALE GENOMIC DNA]</scope>
    <source>
        <strain evidence="1 2">NRRL B-24813</strain>
    </source>
</reference>
<keyword evidence="2" id="KW-1185">Reference proteome</keyword>
<comment type="caution">
    <text evidence="1">The sequence shown here is derived from an EMBL/GenBank/DDBJ whole genome shotgun (WGS) entry which is preliminary data.</text>
</comment>
<evidence type="ECO:0000313" key="1">
    <source>
        <dbReference type="EMBL" id="TCC60516.1"/>
    </source>
</evidence>